<keyword evidence="3" id="KW-1185">Reference proteome</keyword>
<name>A0A381J3N1_9CLOT</name>
<dbReference type="Proteomes" id="UP000254664">
    <property type="component" value="Unassembled WGS sequence"/>
</dbReference>
<sequence length="145" mass="17106">MKKKRTIIRILLMTMIISLNIYNASFKRIRFSDKYFKDDDYKIIVGGTSASGIKVEDRDEKEKVIKHMNSTKYFYGFNLKPGGDSPDGCIVILDKHGKMVEDLTFFGEELMHCRADGNYCRTYWTSMDQRDKLKRLYNDFEKRSK</sequence>
<feature type="transmembrane region" description="Helical" evidence="1">
    <location>
        <begin position="6"/>
        <end position="24"/>
    </location>
</feature>
<dbReference type="AlphaFoldDB" id="A0A381J3N1"/>
<gene>
    <name evidence="2" type="ORF">NCTC9836_00109</name>
</gene>
<keyword evidence="1" id="KW-1133">Transmembrane helix</keyword>
<evidence type="ECO:0000313" key="3">
    <source>
        <dbReference type="Proteomes" id="UP000254664"/>
    </source>
</evidence>
<proteinExistence type="predicted"/>
<dbReference type="RefSeq" id="WP_115639999.1">
    <property type="nucleotide sequence ID" value="NZ_UFWZ01000001.1"/>
</dbReference>
<reference evidence="2 3" key="1">
    <citation type="submission" date="2018-06" db="EMBL/GenBank/DDBJ databases">
        <authorList>
            <consortium name="Pathogen Informatics"/>
            <person name="Doyle S."/>
        </authorList>
    </citation>
    <scope>NUCLEOTIDE SEQUENCE [LARGE SCALE GENOMIC DNA]</scope>
    <source>
        <strain evidence="2 3">NCTC9836</strain>
    </source>
</reference>
<evidence type="ECO:0000256" key="1">
    <source>
        <dbReference type="SAM" id="Phobius"/>
    </source>
</evidence>
<keyword evidence="1" id="KW-0812">Transmembrane</keyword>
<keyword evidence="1" id="KW-0472">Membrane</keyword>
<organism evidence="2 3">
    <name type="scientific">Clostridium putrefaciens</name>
    <dbReference type="NCBI Taxonomy" id="99675"/>
    <lineage>
        <taxon>Bacteria</taxon>
        <taxon>Bacillati</taxon>
        <taxon>Bacillota</taxon>
        <taxon>Clostridia</taxon>
        <taxon>Eubacteriales</taxon>
        <taxon>Clostridiaceae</taxon>
        <taxon>Clostridium</taxon>
    </lineage>
</organism>
<accession>A0A381J3N1</accession>
<dbReference type="EMBL" id="UFWZ01000001">
    <property type="protein sequence ID" value="SUY45006.1"/>
    <property type="molecule type" value="Genomic_DNA"/>
</dbReference>
<protein>
    <submittedName>
        <fullName evidence="2">Uncharacterized protein</fullName>
    </submittedName>
</protein>
<evidence type="ECO:0000313" key="2">
    <source>
        <dbReference type="EMBL" id="SUY45006.1"/>
    </source>
</evidence>